<dbReference type="Gene3D" id="1.25.40.10">
    <property type="entry name" value="Tetratricopeptide repeat domain"/>
    <property type="match status" value="1"/>
</dbReference>
<reference evidence="4 5" key="1">
    <citation type="submission" date="2020-03" db="EMBL/GenBank/DDBJ databases">
        <title>Leucobacter sp. nov., isolated from beetles.</title>
        <authorList>
            <person name="Hyun D.-W."/>
            <person name="Bae J.-W."/>
        </authorList>
    </citation>
    <scope>NUCLEOTIDE SEQUENCE [LARGE SCALE GENOMIC DNA]</scope>
    <source>
        <strain evidence="4 5">HDW9C</strain>
    </source>
</reference>
<dbReference type="SUPFAM" id="SSF52540">
    <property type="entry name" value="P-loop containing nucleoside triphosphate hydrolases"/>
    <property type="match status" value="1"/>
</dbReference>
<evidence type="ECO:0000256" key="1">
    <source>
        <dbReference type="ARBA" id="ARBA00022741"/>
    </source>
</evidence>
<dbReference type="SUPFAM" id="SSF46894">
    <property type="entry name" value="C-terminal effector domain of the bipartite response regulators"/>
    <property type="match status" value="1"/>
</dbReference>
<keyword evidence="2" id="KW-0067">ATP-binding</keyword>
<sequence length="964" mass="105807">MPAHTARSALVGRDRELARLREQFREALNGQAGAVLVSGEAGIGKSRLVNELADAVRGEADVITGHCIDLGNAATPYGPLVGALRALVEARGAHEMLSYLEDHQLSGATIQLLLPELSESEGPALSSGMPPDDEAGPERLLAAIRALLRAAARRRPLLIIIEDLHWADEGTLTVLTSLLRGLADSRLMLVITMRDDAHRSDPARRFAVESVRARVLEAMPLSRLEGNEVRAMVAELRERPLDPEKFDQLLERSEGVPFFVEELVENASAPLAETLRDVLLARYDRLSERAGSLVRIMAISQAAIPHDTLVQLAGVSDEQLEVTLREVIDAGIIAVDEADLYAFRHALLREAVRSELLPGERARLNRALAEILQRAVDSGEQHASLSALAYHWEQAKDYEKSFVASLAAMQLAASQYAYAPAAHFGEQVLERWDEVDAAAEKARIGRIAFLEQFALILRDAGKTARGLAVVDLALNEVQTVQDPVAHAGLLLQKADYHSYMGWPGREPLITEALAVLGSSDDHHKLRAHLLSLLASMQMRAGDLQEAIDTASAALEHAQQSGDESQQAIAYNLRGASLVSAGQVQAGLADFEKAQPLAATGNSLMWFHANYSDLLNNIGQYRRAVEVAEAGLAIAQRYGVERTTGAIMMQNLIEPLLELGEIERVDQLLWRGVDTHAVRMQRVYMLSSRIRALAWRGHPDEAERMLREWEEPLRQTAELERQVWYAALSMEIAIATARDDFDTARAVIERMLHDPRKRTGSQRRLLLEGAWIVAECRARGEDTTELASGLLAAWNLQTQDLQDPDCARVFLALLHPEGSLLEGALAAADGETVPRTFGVIVRIELARHRIARGDRSRAIEAVLEAQTVSTRLSHAILERHVSELSRALGADRNRSATDGDPLLTPREQQVLDLIAEGLSNRQIGERLYISPKTVSVHVSAVLRKLGVSTRTQAARSALGSSLHDR</sequence>
<accession>A0A6G7XEN2</accession>
<dbReference type="InterPro" id="IPR016032">
    <property type="entry name" value="Sig_transdc_resp-reg_C-effctor"/>
</dbReference>
<dbReference type="Gene3D" id="3.40.50.300">
    <property type="entry name" value="P-loop containing nucleotide triphosphate hydrolases"/>
    <property type="match status" value="1"/>
</dbReference>
<evidence type="ECO:0000259" key="3">
    <source>
        <dbReference type="PROSITE" id="PS50043"/>
    </source>
</evidence>
<dbReference type="PANTHER" id="PTHR16305">
    <property type="entry name" value="TESTICULAR SOLUBLE ADENYLYL CYCLASE"/>
    <property type="match status" value="1"/>
</dbReference>
<dbReference type="InterPro" id="IPR011990">
    <property type="entry name" value="TPR-like_helical_dom_sf"/>
</dbReference>
<name>A0A6G7XEN2_9MICO</name>
<feature type="domain" description="HTH luxR-type" evidence="3">
    <location>
        <begin position="895"/>
        <end position="960"/>
    </location>
</feature>
<dbReference type="InterPro" id="IPR041664">
    <property type="entry name" value="AAA_16"/>
</dbReference>
<dbReference type="InterPro" id="IPR000792">
    <property type="entry name" value="Tscrpt_reg_LuxR_C"/>
</dbReference>
<protein>
    <submittedName>
        <fullName evidence="4">AAA family ATPase</fullName>
    </submittedName>
</protein>
<dbReference type="PROSITE" id="PS50043">
    <property type="entry name" value="HTH_LUXR_2"/>
    <property type="match status" value="1"/>
</dbReference>
<dbReference type="RefSeq" id="WP_166290339.1">
    <property type="nucleotide sequence ID" value="NZ_CP049863.1"/>
</dbReference>
<dbReference type="KEGG" id="lvi:G7068_06325"/>
<dbReference type="Pfam" id="PF00196">
    <property type="entry name" value="GerE"/>
    <property type="match status" value="1"/>
</dbReference>
<evidence type="ECO:0000313" key="5">
    <source>
        <dbReference type="Proteomes" id="UP000502677"/>
    </source>
</evidence>
<dbReference type="Pfam" id="PF13191">
    <property type="entry name" value="AAA_16"/>
    <property type="match status" value="1"/>
</dbReference>
<dbReference type="Proteomes" id="UP000502677">
    <property type="component" value="Chromosome"/>
</dbReference>
<gene>
    <name evidence="4" type="ORF">G7068_06325</name>
</gene>
<keyword evidence="5" id="KW-1185">Reference proteome</keyword>
<dbReference type="GO" id="GO:0006355">
    <property type="term" value="P:regulation of DNA-templated transcription"/>
    <property type="evidence" value="ECO:0007669"/>
    <property type="project" value="InterPro"/>
</dbReference>
<dbReference type="EMBL" id="CP049863">
    <property type="protein sequence ID" value="QIK62857.1"/>
    <property type="molecule type" value="Genomic_DNA"/>
</dbReference>
<dbReference type="InterPro" id="IPR019734">
    <property type="entry name" value="TPR_rpt"/>
</dbReference>
<evidence type="ECO:0000256" key="2">
    <source>
        <dbReference type="ARBA" id="ARBA00022840"/>
    </source>
</evidence>
<dbReference type="PROSITE" id="PS00622">
    <property type="entry name" value="HTH_LUXR_1"/>
    <property type="match status" value="1"/>
</dbReference>
<dbReference type="GO" id="GO:0005737">
    <property type="term" value="C:cytoplasm"/>
    <property type="evidence" value="ECO:0007669"/>
    <property type="project" value="TreeGrafter"/>
</dbReference>
<dbReference type="PANTHER" id="PTHR16305:SF28">
    <property type="entry name" value="GUANYLATE CYCLASE DOMAIN-CONTAINING PROTEIN"/>
    <property type="match status" value="1"/>
</dbReference>
<evidence type="ECO:0000313" key="4">
    <source>
        <dbReference type="EMBL" id="QIK62857.1"/>
    </source>
</evidence>
<dbReference type="AlphaFoldDB" id="A0A6G7XEN2"/>
<dbReference type="SUPFAM" id="SSF48452">
    <property type="entry name" value="TPR-like"/>
    <property type="match status" value="1"/>
</dbReference>
<dbReference type="InterPro" id="IPR027417">
    <property type="entry name" value="P-loop_NTPase"/>
</dbReference>
<dbReference type="SMART" id="SM00028">
    <property type="entry name" value="TPR"/>
    <property type="match status" value="2"/>
</dbReference>
<organism evidence="4 5">
    <name type="scientific">Leucobacter viscericola</name>
    <dbReference type="NCBI Taxonomy" id="2714935"/>
    <lineage>
        <taxon>Bacteria</taxon>
        <taxon>Bacillati</taxon>
        <taxon>Actinomycetota</taxon>
        <taxon>Actinomycetes</taxon>
        <taxon>Micrococcales</taxon>
        <taxon>Microbacteriaceae</taxon>
        <taxon>Leucobacter</taxon>
    </lineage>
</organism>
<dbReference type="GO" id="GO:0003677">
    <property type="term" value="F:DNA binding"/>
    <property type="evidence" value="ECO:0007669"/>
    <property type="project" value="InterPro"/>
</dbReference>
<dbReference type="CDD" id="cd06170">
    <property type="entry name" value="LuxR_C_like"/>
    <property type="match status" value="1"/>
</dbReference>
<dbReference type="Gene3D" id="1.10.10.10">
    <property type="entry name" value="Winged helix-like DNA-binding domain superfamily/Winged helix DNA-binding domain"/>
    <property type="match status" value="1"/>
</dbReference>
<dbReference type="InterPro" id="IPR036388">
    <property type="entry name" value="WH-like_DNA-bd_sf"/>
</dbReference>
<dbReference type="GO" id="GO:0004016">
    <property type="term" value="F:adenylate cyclase activity"/>
    <property type="evidence" value="ECO:0007669"/>
    <property type="project" value="TreeGrafter"/>
</dbReference>
<proteinExistence type="predicted"/>
<keyword evidence="1" id="KW-0547">Nucleotide-binding</keyword>
<dbReference type="SMART" id="SM00421">
    <property type="entry name" value="HTH_LUXR"/>
    <property type="match status" value="1"/>
</dbReference>
<dbReference type="GO" id="GO:0005524">
    <property type="term" value="F:ATP binding"/>
    <property type="evidence" value="ECO:0007669"/>
    <property type="project" value="UniProtKB-KW"/>
</dbReference>
<dbReference type="PRINTS" id="PR00038">
    <property type="entry name" value="HTHLUXR"/>
</dbReference>